<reference evidence="7" key="1">
    <citation type="submission" date="2013-12" db="EMBL/GenBank/DDBJ databases">
        <title>The Genome Sequence of Aphanomyces astaci APO3.</title>
        <authorList>
            <consortium name="The Broad Institute Genomics Platform"/>
            <person name="Russ C."/>
            <person name="Tyler B."/>
            <person name="van West P."/>
            <person name="Dieguez-Uribeondo J."/>
            <person name="Young S.K."/>
            <person name="Zeng Q."/>
            <person name="Gargeya S."/>
            <person name="Fitzgerald M."/>
            <person name="Abouelleil A."/>
            <person name="Alvarado L."/>
            <person name="Chapman S.B."/>
            <person name="Gainer-Dewar J."/>
            <person name="Goldberg J."/>
            <person name="Griggs A."/>
            <person name="Gujja S."/>
            <person name="Hansen M."/>
            <person name="Howarth C."/>
            <person name="Imamovic A."/>
            <person name="Ireland A."/>
            <person name="Larimer J."/>
            <person name="McCowan C."/>
            <person name="Murphy C."/>
            <person name="Pearson M."/>
            <person name="Poon T.W."/>
            <person name="Priest M."/>
            <person name="Roberts A."/>
            <person name="Saif S."/>
            <person name="Shea T."/>
            <person name="Sykes S."/>
            <person name="Wortman J."/>
            <person name="Nusbaum C."/>
            <person name="Birren B."/>
        </authorList>
    </citation>
    <scope>NUCLEOTIDE SEQUENCE [LARGE SCALE GENOMIC DNA]</scope>
    <source>
        <strain evidence="7">APO3</strain>
    </source>
</reference>
<evidence type="ECO:0000256" key="2">
    <source>
        <dbReference type="ARBA" id="ARBA00022556"/>
    </source>
</evidence>
<dbReference type="OrthoDB" id="2355at2759"/>
<evidence type="ECO:0000256" key="4">
    <source>
        <dbReference type="ARBA" id="ARBA00023098"/>
    </source>
</evidence>
<dbReference type="RefSeq" id="XP_009821438.1">
    <property type="nucleotide sequence ID" value="XM_009823136.1"/>
</dbReference>
<dbReference type="PANTHER" id="PTHR43378">
    <property type="entry name" value="UDP-3-O-ACYLGLUCOSAMINE N-ACYLTRANSFERASE"/>
    <property type="match status" value="1"/>
</dbReference>
<dbReference type="InterPro" id="IPR018357">
    <property type="entry name" value="Hexapep_transf_CS"/>
</dbReference>
<dbReference type="GO" id="GO:0016020">
    <property type="term" value="C:membrane"/>
    <property type="evidence" value="ECO:0007669"/>
    <property type="project" value="GOC"/>
</dbReference>
<dbReference type="AlphaFoldDB" id="W4HD34"/>
<dbReference type="InterPro" id="IPR056729">
    <property type="entry name" value="GMPPB_C"/>
</dbReference>
<dbReference type="InterPro" id="IPR011004">
    <property type="entry name" value="Trimer_LpxA-like_sf"/>
</dbReference>
<dbReference type="PANTHER" id="PTHR43378:SF2">
    <property type="entry name" value="UDP-3-O-ACYLGLUCOSAMINE N-ACYLTRANSFERASE 1, MITOCHONDRIAL-RELATED"/>
    <property type="match status" value="1"/>
</dbReference>
<evidence type="ECO:0000259" key="6">
    <source>
        <dbReference type="Pfam" id="PF25087"/>
    </source>
</evidence>
<evidence type="ECO:0000256" key="5">
    <source>
        <dbReference type="ARBA" id="ARBA00023315"/>
    </source>
</evidence>
<keyword evidence="3 7" id="KW-0808">Transferase</keyword>
<dbReference type="VEuPathDB" id="FungiDB:H257_00440"/>
<name>W4HD34_APHAT</name>
<evidence type="ECO:0000256" key="1">
    <source>
        <dbReference type="ARBA" id="ARBA00022516"/>
    </source>
</evidence>
<proteinExistence type="predicted"/>
<protein>
    <submittedName>
        <fullName evidence="7">UDP-3-O-[3-hydroxymyristoyl] glucosamine N-acyltransferase</fullName>
    </submittedName>
</protein>
<accession>W4HD34</accession>
<dbReference type="Gene3D" id="2.160.10.10">
    <property type="entry name" value="Hexapeptide repeat proteins"/>
    <property type="match status" value="1"/>
</dbReference>
<keyword evidence="2" id="KW-0441">Lipid A biosynthesis</keyword>
<keyword evidence="1" id="KW-0444">Lipid biosynthesis</keyword>
<dbReference type="EMBL" id="KI913114">
    <property type="protein sequence ID" value="ETV89038.1"/>
    <property type="molecule type" value="Genomic_DNA"/>
</dbReference>
<dbReference type="GeneID" id="20802436"/>
<sequence>MRRRFSKAVAQVFVHPSAKVDASATLSPFAVVEANAIIHANCIVGPGTVVGERVVLGENSNIGSHVTLTNCIVGKRTVIHAGARIGQDGFGFLLNDTGEHAKKPQTLLVEIHDDVEIGSHSILLQGFAHAKRRANTTIDRGSWRNTIIGVGTKMDNLIQIGHNVHIGQGCVLAAQTGIAGSTTLGNRVYVGGQVGITQHLTIGDNVRIAAKSGVMHNLPSNATYGGVPAMPIMQYRRLLALHRESSAKKSPPPST</sequence>
<evidence type="ECO:0000256" key="3">
    <source>
        <dbReference type="ARBA" id="ARBA00022679"/>
    </source>
</evidence>
<dbReference type="Pfam" id="PF25087">
    <property type="entry name" value="GMPPB_C"/>
    <property type="match status" value="1"/>
</dbReference>
<dbReference type="NCBIfam" id="NF002060">
    <property type="entry name" value="PRK00892.1"/>
    <property type="match status" value="1"/>
</dbReference>
<dbReference type="InterPro" id="IPR007691">
    <property type="entry name" value="LpxD"/>
</dbReference>
<keyword evidence="5 7" id="KW-0012">Acyltransferase</keyword>
<dbReference type="GO" id="GO:0016410">
    <property type="term" value="F:N-acyltransferase activity"/>
    <property type="evidence" value="ECO:0007669"/>
    <property type="project" value="InterPro"/>
</dbReference>
<dbReference type="GO" id="GO:0009245">
    <property type="term" value="P:lipid A biosynthetic process"/>
    <property type="evidence" value="ECO:0007669"/>
    <property type="project" value="UniProtKB-KW"/>
</dbReference>
<organism evidence="7">
    <name type="scientific">Aphanomyces astaci</name>
    <name type="common">Crayfish plague agent</name>
    <dbReference type="NCBI Taxonomy" id="112090"/>
    <lineage>
        <taxon>Eukaryota</taxon>
        <taxon>Sar</taxon>
        <taxon>Stramenopiles</taxon>
        <taxon>Oomycota</taxon>
        <taxon>Saprolegniomycetes</taxon>
        <taxon>Saprolegniales</taxon>
        <taxon>Verrucalvaceae</taxon>
        <taxon>Aphanomyces</taxon>
    </lineage>
</organism>
<evidence type="ECO:0000313" key="7">
    <source>
        <dbReference type="EMBL" id="ETV89038.1"/>
    </source>
</evidence>
<dbReference type="PROSITE" id="PS00101">
    <property type="entry name" value="HEXAPEP_TRANSFERASES"/>
    <property type="match status" value="2"/>
</dbReference>
<dbReference type="STRING" id="112090.W4HD34"/>
<keyword evidence="4" id="KW-0443">Lipid metabolism</keyword>
<feature type="domain" description="Mannose-1-phosphate guanyltransferase C-terminal" evidence="6">
    <location>
        <begin position="11"/>
        <end position="86"/>
    </location>
</feature>
<dbReference type="SUPFAM" id="SSF51161">
    <property type="entry name" value="Trimeric LpxA-like enzymes"/>
    <property type="match status" value="1"/>
</dbReference>
<dbReference type="CDD" id="cd03352">
    <property type="entry name" value="LbH_LpxD"/>
    <property type="match status" value="1"/>
</dbReference>
<gene>
    <name evidence="7" type="ORF">H257_00440</name>
</gene>